<reference evidence="3" key="2">
    <citation type="submission" date="2013-10" db="EMBL/GenBank/DDBJ databases">
        <authorList>
            <person name="Aslett M."/>
        </authorList>
    </citation>
    <scope>NUCLEOTIDE SEQUENCE [LARGE SCALE GENOMIC DNA]</scope>
    <source>
        <strain evidence="3">Houghton</strain>
    </source>
</reference>
<dbReference type="InterPro" id="IPR039859">
    <property type="entry name" value="PFA4/ZDH16/20/ERF2-like"/>
</dbReference>
<feature type="transmembrane region" description="Helical" evidence="2">
    <location>
        <begin position="148"/>
        <end position="170"/>
    </location>
</feature>
<evidence type="ECO:0000256" key="1">
    <source>
        <dbReference type="SAM" id="MobiDB-lite"/>
    </source>
</evidence>
<proteinExistence type="predicted"/>
<protein>
    <submittedName>
        <fullName evidence="3">Zinc finger DHHC domain-containing protein, putative</fullName>
    </submittedName>
</protein>
<evidence type="ECO:0000313" key="3">
    <source>
        <dbReference type="EMBL" id="CDI76915.1"/>
    </source>
</evidence>
<dbReference type="AlphaFoldDB" id="U6G9U8"/>
<accession>U6G9U8</accession>
<dbReference type="PANTHER" id="PTHR12246">
    <property type="entry name" value="PALMITOYLTRANSFERASE ZDHHC16"/>
    <property type="match status" value="1"/>
</dbReference>
<dbReference type="RefSeq" id="XP_013252617.1">
    <property type="nucleotide sequence ID" value="XM_013397163.1"/>
</dbReference>
<organism evidence="3 4">
    <name type="scientific">Eimeria acervulina</name>
    <name type="common">Coccidian parasite</name>
    <dbReference type="NCBI Taxonomy" id="5801"/>
    <lineage>
        <taxon>Eukaryota</taxon>
        <taxon>Sar</taxon>
        <taxon>Alveolata</taxon>
        <taxon>Apicomplexa</taxon>
        <taxon>Conoidasida</taxon>
        <taxon>Coccidia</taxon>
        <taxon>Eucoccidiorida</taxon>
        <taxon>Eimeriorina</taxon>
        <taxon>Eimeriidae</taxon>
        <taxon>Eimeria</taxon>
    </lineage>
</organism>
<keyword evidence="2" id="KW-1133">Transmembrane helix</keyword>
<dbReference type="GeneID" id="25270114"/>
<keyword evidence="2" id="KW-0812">Transmembrane</keyword>
<feature type="transmembrane region" description="Helical" evidence="2">
    <location>
        <begin position="190"/>
        <end position="216"/>
    </location>
</feature>
<dbReference type="EMBL" id="HG670492">
    <property type="protein sequence ID" value="CDI76915.1"/>
    <property type="molecule type" value="Genomic_DNA"/>
</dbReference>
<name>U6G9U8_EIMAC</name>
<evidence type="ECO:0000313" key="4">
    <source>
        <dbReference type="Proteomes" id="UP000018050"/>
    </source>
</evidence>
<sequence>MDKEGDQQPLLPGAASGQADAAAAATAAAATAAEVAEAATPGVAAGPDEESLGGVKDAEDKTEEFRGGKAKDKMQQKAAAAAAAGVAPLRYAAPLGGVKGSLLRSLPVLFVLSLLSVVVGVYLSLHIAPLLQKHATDRAAFYRGVWELAVFGCLLLLFLLCFALSVFVPPGTPTESGQEALETHIAAVEFNVLFLLLLGSILDIFLFAVVFLFGAFHTYLLAKGMTTIEFCEKRFRRSQHQPPANMWNLGFWRNFNEAFGYNPLLWFLPIDNRRGDGQHFPLGVSASGDE</sequence>
<feature type="compositionally biased region" description="Basic and acidic residues" evidence="1">
    <location>
        <begin position="56"/>
        <end position="72"/>
    </location>
</feature>
<dbReference type="GO" id="GO:0016409">
    <property type="term" value="F:palmitoyltransferase activity"/>
    <property type="evidence" value="ECO:0007669"/>
    <property type="project" value="InterPro"/>
</dbReference>
<dbReference type="Proteomes" id="UP000018050">
    <property type="component" value="Unassembled WGS sequence"/>
</dbReference>
<keyword evidence="4" id="KW-1185">Reference proteome</keyword>
<evidence type="ECO:0000256" key="2">
    <source>
        <dbReference type="SAM" id="Phobius"/>
    </source>
</evidence>
<gene>
    <name evidence="3" type="ORF">EAH_00020440</name>
</gene>
<keyword evidence="2" id="KW-0472">Membrane</keyword>
<feature type="region of interest" description="Disordered" evidence="1">
    <location>
        <begin position="38"/>
        <end position="72"/>
    </location>
</feature>
<dbReference type="OrthoDB" id="9909019at2759"/>
<reference evidence="3" key="1">
    <citation type="submission" date="2013-10" db="EMBL/GenBank/DDBJ databases">
        <title>Genomic analysis of the causative agents of coccidiosis in chickens.</title>
        <authorList>
            <person name="Reid A.J."/>
            <person name="Blake D."/>
            <person name="Billington K."/>
            <person name="Browne H."/>
            <person name="Dunn M."/>
            <person name="Hung S."/>
            <person name="Kawahara F."/>
            <person name="Miranda-Saavedra D."/>
            <person name="Mourier T."/>
            <person name="Nagra H."/>
            <person name="Otto T.D."/>
            <person name="Rawlings N."/>
            <person name="Sanchez A."/>
            <person name="Sanders M."/>
            <person name="Subramaniam C."/>
            <person name="Tay Y."/>
            <person name="Dear P."/>
            <person name="Doerig C."/>
            <person name="Gruber A."/>
            <person name="Parkinson J."/>
            <person name="Shirley M."/>
            <person name="Wan K.L."/>
            <person name="Berriman M."/>
            <person name="Tomley F."/>
            <person name="Pain A."/>
        </authorList>
    </citation>
    <scope>NUCLEOTIDE SEQUENCE [LARGE SCALE GENOMIC DNA]</scope>
    <source>
        <strain evidence="3">Houghton</strain>
    </source>
</reference>
<feature type="transmembrane region" description="Helical" evidence="2">
    <location>
        <begin position="108"/>
        <end position="128"/>
    </location>
</feature>
<dbReference type="VEuPathDB" id="ToxoDB:EAH_00020440"/>